<sequence length="136" mass="14825">MPIPLDLGALQSEEGGTGEQNSSWDIDLIKRISRDALGSKDATFKGDEPTRKMLWTSLVTSLRTAFEQKEASNDVLFDLADATKEVNAIYNAIVFSTLTSLTRPNSAARRWVDASGSASPRDGKRALLEITKTPLP</sequence>
<dbReference type="Proteomes" id="UP001190700">
    <property type="component" value="Unassembled WGS sequence"/>
</dbReference>
<dbReference type="EMBL" id="LGRX02033103">
    <property type="protein sequence ID" value="KAK3242917.1"/>
    <property type="molecule type" value="Genomic_DNA"/>
</dbReference>
<organism evidence="2 3">
    <name type="scientific">Cymbomonas tetramitiformis</name>
    <dbReference type="NCBI Taxonomy" id="36881"/>
    <lineage>
        <taxon>Eukaryota</taxon>
        <taxon>Viridiplantae</taxon>
        <taxon>Chlorophyta</taxon>
        <taxon>Pyramimonadophyceae</taxon>
        <taxon>Pyramimonadales</taxon>
        <taxon>Pyramimonadaceae</taxon>
        <taxon>Cymbomonas</taxon>
    </lineage>
</organism>
<keyword evidence="3" id="KW-1185">Reference proteome</keyword>
<reference evidence="2 3" key="1">
    <citation type="journal article" date="2015" name="Genome Biol. Evol.">
        <title>Comparative Genomics of a Bacterivorous Green Alga Reveals Evolutionary Causalities and Consequences of Phago-Mixotrophic Mode of Nutrition.</title>
        <authorList>
            <person name="Burns J.A."/>
            <person name="Paasch A."/>
            <person name="Narechania A."/>
            <person name="Kim E."/>
        </authorList>
    </citation>
    <scope>NUCLEOTIDE SEQUENCE [LARGE SCALE GENOMIC DNA]</scope>
    <source>
        <strain evidence="2 3">PLY_AMNH</strain>
    </source>
</reference>
<evidence type="ECO:0000313" key="3">
    <source>
        <dbReference type="Proteomes" id="UP001190700"/>
    </source>
</evidence>
<accession>A0AAE0EWP5</accession>
<name>A0AAE0EWP5_9CHLO</name>
<dbReference type="AlphaFoldDB" id="A0AAE0EWP5"/>
<gene>
    <name evidence="2" type="ORF">CYMTET_47417</name>
</gene>
<feature type="region of interest" description="Disordered" evidence="1">
    <location>
        <begin position="1"/>
        <end position="21"/>
    </location>
</feature>
<comment type="caution">
    <text evidence="2">The sequence shown here is derived from an EMBL/GenBank/DDBJ whole genome shotgun (WGS) entry which is preliminary data.</text>
</comment>
<evidence type="ECO:0000313" key="2">
    <source>
        <dbReference type="EMBL" id="KAK3242917.1"/>
    </source>
</evidence>
<protein>
    <submittedName>
        <fullName evidence="2">Uncharacterized protein</fullName>
    </submittedName>
</protein>
<proteinExistence type="predicted"/>
<evidence type="ECO:0000256" key="1">
    <source>
        <dbReference type="SAM" id="MobiDB-lite"/>
    </source>
</evidence>